<evidence type="ECO:0000256" key="3">
    <source>
        <dbReference type="ARBA" id="ARBA00022723"/>
    </source>
</evidence>
<evidence type="ECO:0000313" key="11">
    <source>
        <dbReference type="Proteomes" id="UP000761264"/>
    </source>
</evidence>
<feature type="region of interest" description="Disordered" evidence="7">
    <location>
        <begin position="1"/>
        <end position="29"/>
    </location>
</feature>
<feature type="transmembrane region" description="Helical" evidence="8">
    <location>
        <begin position="57"/>
        <end position="75"/>
    </location>
</feature>
<dbReference type="InterPro" id="IPR009051">
    <property type="entry name" value="Helical_ferredxn"/>
</dbReference>
<dbReference type="Pfam" id="PF11614">
    <property type="entry name" value="FixG_C"/>
    <property type="match status" value="1"/>
</dbReference>
<keyword evidence="2" id="KW-0004">4Fe-4S</keyword>
<evidence type="ECO:0000256" key="5">
    <source>
        <dbReference type="ARBA" id="ARBA00023004"/>
    </source>
</evidence>
<evidence type="ECO:0000256" key="7">
    <source>
        <dbReference type="SAM" id="MobiDB-lite"/>
    </source>
</evidence>
<dbReference type="SUPFAM" id="SSF54862">
    <property type="entry name" value="4Fe-4S ferredoxins"/>
    <property type="match status" value="1"/>
</dbReference>
<evidence type="ECO:0000259" key="9">
    <source>
        <dbReference type="PROSITE" id="PS51379"/>
    </source>
</evidence>
<sequence length="498" mass="55357">MVEQAVAEAPDTGVKSGHHGGVERSDAEAVNKKETRSLYQKRIKIYPKMVKGAFRRWKWVIMALTLGVYYLTPWIRWDRGANAPDQAVLIDFPGRRFYFFFIEIWPQEVYYLTGLLILAAIGLFLITSLAGRVWCGYTCPQTVWTDLFIAVEKIFQGDRAARIRLDKAPWGATKIFRKAGTQVAWVIIAICTGGAWVFYFADAPALMGDLLAFQAPPVSYITIGVLAFTTYLLGGFAREQVCTYMCPWPRIQGGLLDEESLVITYNEDRGEPRGARKKDTHPDNLGDCVACNQCVAVCPMGIDIRDGQQLECITCGLCIDACNTVMDKVGLPRNLIEYSTLANVERVRAGEKPRLRLIRPRTLVYSGLIVLVGVIMLFSLITRADLDLSILRDRNPLFVTLSDGSIRNGYTVKIINKQHRERTFRLEIEGLPGAALAVVGSGVTAEALVVGPDNLASYRVFATVPQAALQDSATDVRFRIVDREGGETTNNSVFRGPQ</sequence>
<dbReference type="PROSITE" id="PS51379">
    <property type="entry name" value="4FE4S_FER_2"/>
    <property type="match status" value="1"/>
</dbReference>
<feature type="transmembrane region" description="Helical" evidence="8">
    <location>
        <begin position="362"/>
        <end position="381"/>
    </location>
</feature>
<keyword evidence="6" id="KW-0411">Iron-sulfur</keyword>
<dbReference type="Pfam" id="PF13746">
    <property type="entry name" value="Fer4_18"/>
    <property type="match status" value="1"/>
</dbReference>
<dbReference type="PANTHER" id="PTHR30176:SF3">
    <property type="entry name" value="FERREDOXIN-TYPE PROTEIN NAPH"/>
    <property type="match status" value="1"/>
</dbReference>
<keyword evidence="1" id="KW-0813">Transport</keyword>
<gene>
    <name evidence="10" type="primary">ccoG</name>
    <name evidence="10" type="ORF">HBA54_11305</name>
</gene>
<feature type="compositionally biased region" description="Basic and acidic residues" evidence="7">
    <location>
        <begin position="20"/>
        <end position="29"/>
    </location>
</feature>
<keyword evidence="5" id="KW-0408">Iron</keyword>
<organism evidence="10 11">
    <name type="scientific">Pelagibius litoralis</name>
    <dbReference type="NCBI Taxonomy" id="374515"/>
    <lineage>
        <taxon>Bacteria</taxon>
        <taxon>Pseudomonadati</taxon>
        <taxon>Pseudomonadota</taxon>
        <taxon>Alphaproteobacteria</taxon>
        <taxon>Rhodospirillales</taxon>
        <taxon>Rhodovibrionaceae</taxon>
        <taxon>Pelagibius</taxon>
    </lineage>
</organism>
<dbReference type="InterPro" id="IPR014116">
    <property type="entry name" value="Cyt_c_oxidase_cbb3_FixG"/>
</dbReference>
<dbReference type="Gene3D" id="2.60.40.10">
    <property type="entry name" value="Immunoglobulins"/>
    <property type="match status" value="1"/>
</dbReference>
<keyword evidence="8" id="KW-1133">Transmembrane helix</keyword>
<keyword evidence="4" id="KW-0249">Electron transport</keyword>
<evidence type="ECO:0000313" key="10">
    <source>
        <dbReference type="EMBL" id="NIA69176.1"/>
    </source>
</evidence>
<proteinExistence type="predicted"/>
<dbReference type="InterPro" id="IPR032879">
    <property type="entry name" value="FixG_C"/>
</dbReference>
<dbReference type="GO" id="GO:0046872">
    <property type="term" value="F:metal ion binding"/>
    <property type="evidence" value="ECO:0007669"/>
    <property type="project" value="UniProtKB-KW"/>
</dbReference>
<evidence type="ECO:0000256" key="4">
    <source>
        <dbReference type="ARBA" id="ARBA00022982"/>
    </source>
</evidence>
<reference evidence="10" key="1">
    <citation type="submission" date="2020-03" db="EMBL/GenBank/DDBJ databases">
        <title>Genome of Pelagibius litoralis DSM 21314T.</title>
        <authorList>
            <person name="Wang G."/>
        </authorList>
    </citation>
    <scope>NUCLEOTIDE SEQUENCE</scope>
    <source>
        <strain evidence="10">DSM 21314</strain>
    </source>
</reference>
<dbReference type="Proteomes" id="UP000761264">
    <property type="component" value="Unassembled WGS sequence"/>
</dbReference>
<dbReference type="AlphaFoldDB" id="A0A967C7Q1"/>
<dbReference type="Pfam" id="PF12801">
    <property type="entry name" value="Fer4_5"/>
    <property type="match status" value="1"/>
</dbReference>
<dbReference type="RefSeq" id="WP_167224486.1">
    <property type="nucleotide sequence ID" value="NZ_JAAQPH010000007.1"/>
</dbReference>
<accession>A0A967C7Q1</accession>
<name>A0A967C7Q1_9PROT</name>
<evidence type="ECO:0000256" key="8">
    <source>
        <dbReference type="SAM" id="Phobius"/>
    </source>
</evidence>
<keyword evidence="8" id="KW-0812">Transmembrane</keyword>
<dbReference type="InterPro" id="IPR013783">
    <property type="entry name" value="Ig-like_fold"/>
</dbReference>
<feature type="transmembrane region" description="Helical" evidence="8">
    <location>
        <begin position="213"/>
        <end position="233"/>
    </location>
</feature>
<comment type="caution">
    <text evidence="10">The sequence shown here is derived from an EMBL/GenBank/DDBJ whole genome shotgun (WGS) entry which is preliminary data.</text>
</comment>
<dbReference type="InterPro" id="IPR051684">
    <property type="entry name" value="Electron_Trans/Redox"/>
</dbReference>
<dbReference type="EMBL" id="JAAQPH010000007">
    <property type="protein sequence ID" value="NIA69176.1"/>
    <property type="molecule type" value="Genomic_DNA"/>
</dbReference>
<dbReference type="PANTHER" id="PTHR30176">
    <property type="entry name" value="FERREDOXIN-TYPE PROTEIN NAPH"/>
    <property type="match status" value="1"/>
</dbReference>
<dbReference type="GO" id="GO:0005886">
    <property type="term" value="C:plasma membrane"/>
    <property type="evidence" value="ECO:0007669"/>
    <property type="project" value="TreeGrafter"/>
</dbReference>
<dbReference type="InterPro" id="IPR017896">
    <property type="entry name" value="4Fe4S_Fe-S-bd"/>
</dbReference>
<evidence type="ECO:0000256" key="2">
    <source>
        <dbReference type="ARBA" id="ARBA00022485"/>
    </source>
</evidence>
<evidence type="ECO:0000256" key="6">
    <source>
        <dbReference type="ARBA" id="ARBA00023014"/>
    </source>
</evidence>
<dbReference type="InterPro" id="IPR017900">
    <property type="entry name" value="4Fe4S_Fe_S_CS"/>
</dbReference>
<dbReference type="Gene3D" id="1.10.1060.10">
    <property type="entry name" value="Alpha-helical ferredoxin"/>
    <property type="match status" value="1"/>
</dbReference>
<feature type="transmembrane region" description="Helical" evidence="8">
    <location>
        <begin position="183"/>
        <end position="201"/>
    </location>
</feature>
<keyword evidence="3" id="KW-0479">Metal-binding</keyword>
<keyword evidence="11" id="KW-1185">Reference proteome</keyword>
<dbReference type="PROSITE" id="PS00198">
    <property type="entry name" value="4FE4S_FER_1"/>
    <property type="match status" value="1"/>
</dbReference>
<dbReference type="GO" id="GO:0051539">
    <property type="term" value="F:4 iron, 4 sulfur cluster binding"/>
    <property type="evidence" value="ECO:0007669"/>
    <property type="project" value="UniProtKB-KW"/>
</dbReference>
<protein>
    <submittedName>
        <fullName evidence="10">Cytochrome c oxidase accessory protein CcoG</fullName>
    </submittedName>
</protein>
<feature type="domain" description="4Fe-4S ferredoxin-type" evidence="9">
    <location>
        <begin position="278"/>
        <end position="307"/>
    </location>
</feature>
<dbReference type="NCBIfam" id="TIGR02745">
    <property type="entry name" value="ccoG_rdxA_fixG"/>
    <property type="match status" value="1"/>
</dbReference>
<evidence type="ECO:0000256" key="1">
    <source>
        <dbReference type="ARBA" id="ARBA00022448"/>
    </source>
</evidence>
<feature type="transmembrane region" description="Helical" evidence="8">
    <location>
        <begin position="109"/>
        <end position="130"/>
    </location>
</feature>
<keyword evidence="8" id="KW-0472">Membrane</keyword>